<dbReference type="SUPFAM" id="SSF56176">
    <property type="entry name" value="FAD-binding/transporter-associated domain-like"/>
    <property type="match status" value="1"/>
</dbReference>
<dbReference type="SUPFAM" id="SSF54631">
    <property type="entry name" value="CBS-domain pair"/>
    <property type="match status" value="1"/>
</dbReference>
<evidence type="ECO:0000256" key="5">
    <source>
        <dbReference type="ARBA" id="ARBA00022737"/>
    </source>
</evidence>
<feature type="transmembrane region" description="Helical" evidence="11">
    <location>
        <begin position="101"/>
        <end position="121"/>
    </location>
</feature>
<evidence type="ECO:0000256" key="8">
    <source>
        <dbReference type="ARBA" id="ARBA00023136"/>
    </source>
</evidence>
<evidence type="ECO:0000313" key="14">
    <source>
        <dbReference type="EMBL" id="HIQ83617.1"/>
    </source>
</evidence>
<dbReference type="InterPro" id="IPR000644">
    <property type="entry name" value="CBS_dom"/>
</dbReference>
<dbReference type="InterPro" id="IPR036318">
    <property type="entry name" value="FAD-bd_PCMH-like_sf"/>
</dbReference>
<evidence type="ECO:0000256" key="1">
    <source>
        <dbReference type="ARBA" id="ARBA00004651"/>
    </source>
</evidence>
<dbReference type="CDD" id="cd04590">
    <property type="entry name" value="CBS_pair_CorC_HlyC_assoc"/>
    <property type="match status" value="1"/>
</dbReference>
<dbReference type="GO" id="GO:0050660">
    <property type="term" value="F:flavin adenine dinucleotide binding"/>
    <property type="evidence" value="ECO:0007669"/>
    <property type="project" value="InterPro"/>
</dbReference>
<dbReference type="Proteomes" id="UP000824260">
    <property type="component" value="Unassembled WGS sequence"/>
</dbReference>
<evidence type="ECO:0000313" key="15">
    <source>
        <dbReference type="Proteomes" id="UP000824260"/>
    </source>
</evidence>
<dbReference type="GO" id="GO:0005886">
    <property type="term" value="C:plasma membrane"/>
    <property type="evidence" value="ECO:0007669"/>
    <property type="project" value="UniProtKB-SubCell"/>
</dbReference>
<dbReference type="InterPro" id="IPR005170">
    <property type="entry name" value="Transptr-assoc_dom"/>
</dbReference>
<name>A0A9D1CX01_9FIRM</name>
<accession>A0A9D1CX01</accession>
<keyword evidence="8 10" id="KW-0472">Membrane</keyword>
<evidence type="ECO:0000259" key="12">
    <source>
        <dbReference type="PROSITE" id="PS51371"/>
    </source>
</evidence>
<sequence length="444" mass="49861">MLLQFVFIAINAIFAATEMALVSLNENKLRREADAGDKRAAQLLKIAETPTTFLSTIQIAITLSGFLGAAFGADNFAERITDYFVNTVGVTAIPASTINTLAVVVVTIVISYFTLVLGELVPKRVAMKKSEQIARMICGFINGMSKVVKPIIWLLTKSTNGVLHLMHINPENEEEEVSEEEIRYMVDVGEEKGAIESSERDMIENIFEFNNITAEDVMVHRTDMRFIWMDSTHEEIIQTIRESGLSRFPVIGEDADDVKGLLIARDYLLNEERKEKLPFEALIRPAYFVPESVRADILFRNMQLKKVHMAIVVDEYGGTSGLVTMEDLLEEIVGNIYDESDPLEAREITELEPGVWRVAGHCDLDVLRERLGVDIPENDEIDTLSGLIINELSNVPEDGSTFDIDLCGMRVHVEEVHDRRVEWTTIRLPEKETAGEDKPAAKED</sequence>
<evidence type="ECO:0000256" key="10">
    <source>
        <dbReference type="PROSITE-ProRule" id="PRU01193"/>
    </source>
</evidence>
<protein>
    <submittedName>
        <fullName evidence="14">HlyC/CorC family transporter</fullName>
    </submittedName>
</protein>
<evidence type="ECO:0000256" key="4">
    <source>
        <dbReference type="ARBA" id="ARBA00022692"/>
    </source>
</evidence>
<dbReference type="InterPro" id="IPR051676">
    <property type="entry name" value="UPF0053_domain"/>
</dbReference>
<dbReference type="Pfam" id="PF03471">
    <property type="entry name" value="CorC_HlyC"/>
    <property type="match status" value="1"/>
</dbReference>
<keyword evidence="4 10" id="KW-0812">Transmembrane</keyword>
<feature type="domain" description="CBS" evidence="12">
    <location>
        <begin position="282"/>
        <end position="339"/>
    </location>
</feature>
<dbReference type="FunFam" id="3.10.580.10:FF:000002">
    <property type="entry name" value="Magnesium/cobalt efflux protein CorC"/>
    <property type="match status" value="1"/>
</dbReference>
<dbReference type="InterPro" id="IPR044751">
    <property type="entry name" value="Ion_transp-like_CBS"/>
</dbReference>
<keyword evidence="6 10" id="KW-1133">Transmembrane helix</keyword>
<dbReference type="Gene3D" id="3.30.465.10">
    <property type="match status" value="1"/>
</dbReference>
<evidence type="ECO:0000256" key="3">
    <source>
        <dbReference type="ARBA" id="ARBA00022475"/>
    </source>
</evidence>
<evidence type="ECO:0000259" key="13">
    <source>
        <dbReference type="PROSITE" id="PS51846"/>
    </source>
</evidence>
<keyword evidence="5" id="KW-0677">Repeat</keyword>
<dbReference type="PANTHER" id="PTHR43099">
    <property type="entry name" value="UPF0053 PROTEIN YRKA"/>
    <property type="match status" value="1"/>
</dbReference>
<gene>
    <name evidence="14" type="ORF">IAA52_11015</name>
</gene>
<dbReference type="Pfam" id="PF00571">
    <property type="entry name" value="CBS"/>
    <property type="match status" value="2"/>
</dbReference>
<evidence type="ECO:0000256" key="11">
    <source>
        <dbReference type="SAM" id="Phobius"/>
    </source>
</evidence>
<dbReference type="InterPro" id="IPR016169">
    <property type="entry name" value="FAD-bd_PCMH_sub2"/>
</dbReference>
<evidence type="ECO:0000256" key="7">
    <source>
        <dbReference type="ARBA" id="ARBA00023122"/>
    </source>
</evidence>
<reference evidence="14" key="2">
    <citation type="journal article" date="2021" name="PeerJ">
        <title>Extensive microbial diversity within the chicken gut microbiome revealed by metagenomics and culture.</title>
        <authorList>
            <person name="Gilroy R."/>
            <person name="Ravi A."/>
            <person name="Getino M."/>
            <person name="Pursley I."/>
            <person name="Horton D.L."/>
            <person name="Alikhan N.F."/>
            <person name="Baker D."/>
            <person name="Gharbi K."/>
            <person name="Hall N."/>
            <person name="Watson M."/>
            <person name="Adriaenssens E.M."/>
            <person name="Foster-Nyarko E."/>
            <person name="Jarju S."/>
            <person name="Secka A."/>
            <person name="Antonio M."/>
            <person name="Oren A."/>
            <person name="Chaudhuri R.R."/>
            <person name="La Ragione R."/>
            <person name="Hildebrand F."/>
            <person name="Pallen M.J."/>
        </authorList>
    </citation>
    <scope>NUCLEOTIDE SEQUENCE</scope>
    <source>
        <strain evidence="14">ChiSjej6B24-2974</strain>
    </source>
</reference>
<comment type="subcellular location">
    <subcellularLocation>
        <location evidence="1">Cell membrane</location>
        <topology evidence="1">Multi-pass membrane protein</topology>
    </subcellularLocation>
</comment>
<dbReference type="InterPro" id="IPR046342">
    <property type="entry name" value="CBS_dom_sf"/>
</dbReference>
<dbReference type="InterPro" id="IPR002550">
    <property type="entry name" value="CNNM"/>
</dbReference>
<evidence type="ECO:0000256" key="9">
    <source>
        <dbReference type="PROSITE-ProRule" id="PRU00703"/>
    </source>
</evidence>
<dbReference type="PROSITE" id="PS51846">
    <property type="entry name" value="CNNM"/>
    <property type="match status" value="1"/>
</dbReference>
<reference evidence="14" key="1">
    <citation type="submission" date="2020-10" db="EMBL/GenBank/DDBJ databases">
        <authorList>
            <person name="Gilroy R."/>
        </authorList>
    </citation>
    <scope>NUCLEOTIDE SEQUENCE</scope>
    <source>
        <strain evidence="14">ChiSjej6B24-2974</strain>
    </source>
</reference>
<organism evidence="14 15">
    <name type="scientific">Candidatus Pullichristensenella stercorigallinarum</name>
    <dbReference type="NCBI Taxonomy" id="2840909"/>
    <lineage>
        <taxon>Bacteria</taxon>
        <taxon>Bacillati</taxon>
        <taxon>Bacillota</taxon>
        <taxon>Clostridia</taxon>
        <taxon>Candidatus Pullichristensenella</taxon>
    </lineage>
</organism>
<dbReference type="PANTHER" id="PTHR43099:SF2">
    <property type="entry name" value="UPF0053 PROTEIN YRKA"/>
    <property type="match status" value="1"/>
</dbReference>
<feature type="domain" description="CNNM transmembrane" evidence="13">
    <location>
        <begin position="1"/>
        <end position="199"/>
    </location>
</feature>
<dbReference type="AlphaFoldDB" id="A0A9D1CX01"/>
<dbReference type="PROSITE" id="PS51371">
    <property type="entry name" value="CBS"/>
    <property type="match status" value="2"/>
</dbReference>
<feature type="domain" description="CBS" evidence="12">
    <location>
        <begin position="218"/>
        <end position="277"/>
    </location>
</feature>
<comment type="similarity">
    <text evidence="2">Belongs to the UPF0053 family.</text>
</comment>
<dbReference type="Pfam" id="PF01595">
    <property type="entry name" value="CNNM"/>
    <property type="match status" value="1"/>
</dbReference>
<dbReference type="SMART" id="SM01091">
    <property type="entry name" value="CorC_HlyC"/>
    <property type="match status" value="1"/>
</dbReference>
<proteinExistence type="inferred from homology"/>
<keyword evidence="7 9" id="KW-0129">CBS domain</keyword>
<comment type="caution">
    <text evidence="14">The sequence shown here is derived from an EMBL/GenBank/DDBJ whole genome shotgun (WGS) entry which is preliminary data.</text>
</comment>
<dbReference type="EMBL" id="DVFZ01000103">
    <property type="protein sequence ID" value="HIQ83617.1"/>
    <property type="molecule type" value="Genomic_DNA"/>
</dbReference>
<keyword evidence="3" id="KW-1003">Cell membrane</keyword>
<dbReference type="Gene3D" id="3.10.580.10">
    <property type="entry name" value="CBS-domain"/>
    <property type="match status" value="1"/>
</dbReference>
<evidence type="ECO:0000256" key="6">
    <source>
        <dbReference type="ARBA" id="ARBA00022989"/>
    </source>
</evidence>
<feature type="transmembrane region" description="Helical" evidence="11">
    <location>
        <begin position="133"/>
        <end position="155"/>
    </location>
</feature>
<evidence type="ECO:0000256" key="2">
    <source>
        <dbReference type="ARBA" id="ARBA00006337"/>
    </source>
</evidence>